<dbReference type="GO" id="GO:0003677">
    <property type="term" value="F:DNA binding"/>
    <property type="evidence" value="ECO:0007669"/>
    <property type="project" value="UniProtKB-KW"/>
</dbReference>
<reference evidence="2 3" key="1">
    <citation type="submission" date="2015-11" db="EMBL/GenBank/DDBJ databases">
        <title>Genomic analysis of 38 Legionella species identifies large and diverse effector repertoires.</title>
        <authorList>
            <person name="Burstein D."/>
            <person name="Amaro F."/>
            <person name="Zusman T."/>
            <person name="Lifshitz Z."/>
            <person name="Cohen O."/>
            <person name="Gilbert J.A."/>
            <person name="Pupko T."/>
            <person name="Shuman H.A."/>
            <person name="Segal G."/>
        </authorList>
    </citation>
    <scope>NUCLEOTIDE SEQUENCE [LARGE SCALE GENOMIC DNA]</scope>
    <source>
        <strain evidence="2 3">Bercovier 4</strain>
    </source>
</reference>
<dbReference type="AlphaFoldDB" id="A0A0W0WAG2"/>
<dbReference type="InterPro" id="IPR010998">
    <property type="entry name" value="Integrase_recombinase_N"/>
</dbReference>
<dbReference type="PATRIC" id="fig|454.4.peg.899"/>
<dbReference type="OrthoDB" id="5641318at2"/>
<protein>
    <recommendedName>
        <fullName evidence="4">Integrase</fullName>
    </recommendedName>
</protein>
<dbReference type="Gene3D" id="1.10.150.130">
    <property type="match status" value="1"/>
</dbReference>
<dbReference type="Proteomes" id="UP000054761">
    <property type="component" value="Unassembled WGS sequence"/>
</dbReference>
<dbReference type="RefSeq" id="WP_058501208.1">
    <property type="nucleotide sequence ID" value="NZ_CAAAJA010000061.1"/>
</dbReference>
<dbReference type="GeneID" id="39688727"/>
<evidence type="ECO:0000313" key="3">
    <source>
        <dbReference type="Proteomes" id="UP000054761"/>
    </source>
</evidence>
<keyword evidence="1" id="KW-0238">DNA-binding</keyword>
<evidence type="ECO:0008006" key="4">
    <source>
        <dbReference type="Google" id="ProtNLM"/>
    </source>
</evidence>
<keyword evidence="3" id="KW-1185">Reference proteome</keyword>
<gene>
    <name evidence="2" type="ORF">Lisr_0835</name>
</gene>
<organism evidence="2 3">
    <name type="scientific">Legionella israelensis</name>
    <dbReference type="NCBI Taxonomy" id="454"/>
    <lineage>
        <taxon>Bacteria</taxon>
        <taxon>Pseudomonadati</taxon>
        <taxon>Pseudomonadota</taxon>
        <taxon>Gammaproteobacteria</taxon>
        <taxon>Legionellales</taxon>
        <taxon>Legionellaceae</taxon>
        <taxon>Legionella</taxon>
    </lineage>
</organism>
<evidence type="ECO:0000256" key="1">
    <source>
        <dbReference type="ARBA" id="ARBA00023125"/>
    </source>
</evidence>
<accession>A0A0W0WAG2</accession>
<sequence>MGRITDLKYQNDQIKRTNKEGPFVRRTARHQTVNRFINALGATRSVPAKWYAITKEDVIGVIGYWKKQNKKDSTIRKYISQIKSFFNAIGHQVDGLDYKSLGIDGSSNKINYSINDEVIEKIYDPLVKNILLLQTKFGLTLSEAVLFAPDIHTYDEGLWLTREITRNSLDRTIKYQNEHQKKIINELSSLLDNCESAKSRFGYEDIRALYRIGLRQVGLKSSINYRTIYARERFQSLTKQTQKKIARQKIREEMGISPATLRRFLNEPE</sequence>
<comment type="caution">
    <text evidence="2">The sequence shown here is derived from an EMBL/GenBank/DDBJ whole genome shotgun (WGS) entry which is preliminary data.</text>
</comment>
<proteinExistence type="predicted"/>
<name>A0A0W0WAG2_9GAMM</name>
<evidence type="ECO:0000313" key="2">
    <source>
        <dbReference type="EMBL" id="KTD29327.1"/>
    </source>
</evidence>
<dbReference type="STRING" id="454.Lisr_0835"/>
<dbReference type="EMBL" id="LNYH01000041">
    <property type="protein sequence ID" value="KTD29327.1"/>
    <property type="molecule type" value="Genomic_DNA"/>
</dbReference>